<evidence type="ECO:0000313" key="5">
    <source>
        <dbReference type="EMBL" id="MBO2457569.1"/>
    </source>
</evidence>
<keyword evidence="4" id="KW-0812">Transmembrane</keyword>
<feature type="compositionally biased region" description="Low complexity" evidence="3">
    <location>
        <begin position="1"/>
        <end position="17"/>
    </location>
</feature>
<comment type="subcellular location">
    <subcellularLocation>
        <location evidence="1">Membrane</location>
    </subcellularLocation>
</comment>
<name>A0ABS3RNC9_9ACTN</name>
<evidence type="ECO:0000256" key="2">
    <source>
        <dbReference type="ARBA" id="ARBA00023136"/>
    </source>
</evidence>
<evidence type="ECO:0000256" key="3">
    <source>
        <dbReference type="SAM" id="MobiDB-lite"/>
    </source>
</evidence>
<dbReference type="PANTHER" id="PTHR37042">
    <property type="entry name" value="OUTER MEMBRANE PROTEIN RV1973"/>
    <property type="match status" value="1"/>
</dbReference>
<feature type="transmembrane region" description="Helical" evidence="4">
    <location>
        <begin position="51"/>
        <end position="74"/>
    </location>
</feature>
<protein>
    <recommendedName>
        <fullName evidence="7">Mce-associated membrane protein</fullName>
    </recommendedName>
</protein>
<proteinExistence type="predicted"/>
<comment type="caution">
    <text evidence="5">The sequence shown here is derived from an EMBL/GenBank/DDBJ whole genome shotgun (WGS) entry which is preliminary data.</text>
</comment>
<dbReference type="EMBL" id="JAGEPF010000005">
    <property type="protein sequence ID" value="MBO2457569.1"/>
    <property type="molecule type" value="Genomic_DNA"/>
</dbReference>
<evidence type="ECO:0000256" key="1">
    <source>
        <dbReference type="ARBA" id="ARBA00004370"/>
    </source>
</evidence>
<evidence type="ECO:0008006" key="7">
    <source>
        <dbReference type="Google" id="ProtNLM"/>
    </source>
</evidence>
<keyword evidence="6" id="KW-1185">Reference proteome</keyword>
<organism evidence="5 6">
    <name type="scientific">Actinomadura violacea</name>
    <dbReference type="NCBI Taxonomy" id="2819934"/>
    <lineage>
        <taxon>Bacteria</taxon>
        <taxon>Bacillati</taxon>
        <taxon>Actinomycetota</taxon>
        <taxon>Actinomycetes</taxon>
        <taxon>Streptosporangiales</taxon>
        <taxon>Thermomonosporaceae</taxon>
        <taxon>Actinomadura</taxon>
    </lineage>
</organism>
<feature type="region of interest" description="Disordered" evidence="3">
    <location>
        <begin position="1"/>
        <end position="47"/>
    </location>
</feature>
<keyword evidence="4" id="KW-1133">Transmembrane helix</keyword>
<keyword evidence="2 4" id="KW-0472">Membrane</keyword>
<evidence type="ECO:0000256" key="4">
    <source>
        <dbReference type="SAM" id="Phobius"/>
    </source>
</evidence>
<gene>
    <name evidence="5" type="ORF">J4709_08290</name>
</gene>
<accession>A0ABS3RNC9</accession>
<evidence type="ECO:0000313" key="6">
    <source>
        <dbReference type="Proteomes" id="UP000680206"/>
    </source>
</evidence>
<dbReference type="Proteomes" id="UP000680206">
    <property type="component" value="Unassembled WGS sequence"/>
</dbReference>
<sequence>MTTDAVDGTATDTATSAADDEPKDTGKDTGTGKTASKPAARARPRPGRRTITIVGLVAVTAAALFAGAATWRYVGRDETTGREAALRDQVAAAATQDVINLNTLDYRTTAADLDRWQNSATGTLYAQITSGRAQLEAEAAKDKTVSSASVLAVAVTEFDRRAGKAAVLATVRVTVTKSGGKGGAAISRLIGQLSRTPAGWKMSTLSSAGGGE</sequence>
<dbReference type="PANTHER" id="PTHR37042:SF4">
    <property type="entry name" value="OUTER MEMBRANE PROTEIN RV1973"/>
    <property type="match status" value="1"/>
</dbReference>
<dbReference type="RefSeq" id="WP_208238765.1">
    <property type="nucleotide sequence ID" value="NZ_JAGEPF010000005.1"/>
</dbReference>
<reference evidence="5 6" key="1">
    <citation type="submission" date="2021-03" db="EMBL/GenBank/DDBJ databases">
        <title>Actinomadura violae sp. nov., isolated from lichen in Thailand.</title>
        <authorList>
            <person name="Kanchanasin P."/>
            <person name="Saeng-In P."/>
            <person name="Phongsopitanun W."/>
            <person name="Yuki M."/>
            <person name="Kudo T."/>
            <person name="Ohkuma M."/>
            <person name="Tanasupawat S."/>
        </authorList>
    </citation>
    <scope>NUCLEOTIDE SEQUENCE [LARGE SCALE GENOMIC DNA]</scope>
    <source>
        <strain evidence="5 6">LCR2-06</strain>
    </source>
</reference>